<organism evidence="7 8">
    <name type="scientific">Sessilibacter corallicola</name>
    <dbReference type="NCBI Taxonomy" id="2904075"/>
    <lineage>
        <taxon>Bacteria</taxon>
        <taxon>Pseudomonadati</taxon>
        <taxon>Pseudomonadota</taxon>
        <taxon>Gammaproteobacteria</taxon>
        <taxon>Cellvibrionales</taxon>
        <taxon>Cellvibrionaceae</taxon>
        <taxon>Sessilibacter</taxon>
    </lineage>
</organism>
<evidence type="ECO:0000313" key="8">
    <source>
        <dbReference type="Proteomes" id="UP001465153"/>
    </source>
</evidence>
<dbReference type="RefSeq" id="WP_353303081.1">
    <property type="nucleotide sequence ID" value="NZ_BAABWN010000006.1"/>
</dbReference>
<evidence type="ECO:0000256" key="6">
    <source>
        <dbReference type="ARBA" id="ARBA00048807"/>
    </source>
</evidence>
<reference evidence="7 8" key="1">
    <citation type="submission" date="2024-04" db="EMBL/GenBank/DDBJ databases">
        <title>Draft genome sequence of Sessilibacter corallicola NBRC 116591.</title>
        <authorList>
            <person name="Miyakawa T."/>
            <person name="Kusuya Y."/>
            <person name="Miura T."/>
        </authorList>
    </citation>
    <scope>NUCLEOTIDE SEQUENCE [LARGE SCALE GENOMIC DNA]</scope>
    <source>
        <strain evidence="7 8">KU-00831-HH</strain>
    </source>
</reference>
<evidence type="ECO:0000256" key="3">
    <source>
        <dbReference type="ARBA" id="ARBA00012982"/>
    </source>
</evidence>
<dbReference type="Gene3D" id="3.30.479.10">
    <property type="entry name" value="6-pyruvoyl tetrahydropterin synthase/QueD"/>
    <property type="match status" value="2"/>
</dbReference>
<dbReference type="EMBL" id="BAABWN010000006">
    <property type="protein sequence ID" value="GAA6168393.1"/>
    <property type="molecule type" value="Genomic_DNA"/>
</dbReference>
<dbReference type="InterPro" id="IPR038418">
    <property type="entry name" value="6-PTP_synth/QueD_sf"/>
</dbReference>
<accession>A0ABQ0A9R3</accession>
<evidence type="ECO:0000256" key="5">
    <source>
        <dbReference type="ARBA" id="ARBA00031449"/>
    </source>
</evidence>
<dbReference type="InterPro" id="IPR007115">
    <property type="entry name" value="6-PTP_synth/QueD"/>
</dbReference>
<comment type="pathway">
    <text evidence="1">Purine metabolism; 7-cyano-7-deazaguanine biosynthesis.</text>
</comment>
<evidence type="ECO:0000256" key="4">
    <source>
        <dbReference type="ARBA" id="ARBA00018141"/>
    </source>
</evidence>
<dbReference type="SUPFAM" id="SSF55620">
    <property type="entry name" value="Tetrahydrobiopterin biosynthesis enzymes-like"/>
    <property type="match status" value="2"/>
</dbReference>
<evidence type="ECO:0000256" key="2">
    <source>
        <dbReference type="ARBA" id="ARBA00008900"/>
    </source>
</evidence>
<keyword evidence="8" id="KW-1185">Reference proteome</keyword>
<evidence type="ECO:0000313" key="7">
    <source>
        <dbReference type="EMBL" id="GAA6168393.1"/>
    </source>
</evidence>
<proteinExistence type="inferred from homology"/>
<protein>
    <recommendedName>
        <fullName evidence="4">6-carboxy-5,6,7,8-tetrahydropterin synthase</fullName>
        <ecNumber evidence="3">4.1.2.50</ecNumber>
    </recommendedName>
    <alternativeName>
        <fullName evidence="5">Queuosine biosynthesis protein QueD</fullName>
    </alternativeName>
</protein>
<comment type="similarity">
    <text evidence="2">Belongs to the PTPS family. QueD subfamily.</text>
</comment>
<comment type="catalytic activity">
    <reaction evidence="6">
        <text>7,8-dihydroneopterin 3'-triphosphate + H2O = 6-carboxy-5,6,7,8-tetrahydropterin + triphosphate + acetaldehyde + 2 H(+)</text>
        <dbReference type="Rhea" id="RHEA:27966"/>
        <dbReference type="ChEBI" id="CHEBI:15343"/>
        <dbReference type="ChEBI" id="CHEBI:15377"/>
        <dbReference type="ChEBI" id="CHEBI:15378"/>
        <dbReference type="ChEBI" id="CHEBI:18036"/>
        <dbReference type="ChEBI" id="CHEBI:58462"/>
        <dbReference type="ChEBI" id="CHEBI:61032"/>
        <dbReference type="EC" id="4.1.2.50"/>
    </reaction>
</comment>
<comment type="caution">
    <text evidence="7">The sequence shown here is derived from an EMBL/GenBank/DDBJ whole genome shotgun (WGS) entry which is preliminary data.</text>
</comment>
<name>A0ABQ0A9R3_9GAMM</name>
<gene>
    <name evidence="7" type="ORF">NBRC116591_22040</name>
</gene>
<dbReference type="EC" id="4.1.2.50" evidence="3"/>
<dbReference type="Proteomes" id="UP001465153">
    <property type="component" value="Unassembled WGS sequence"/>
</dbReference>
<sequence length="277" mass="31651">MYLFVDQLTNVDFSYLDPKRGLVGETWLADFGLQGALDQNSMVCDFGVVKKTFRQWLDLTLDHKLLVPSQSPCLSYQLNDTYIELSWKSQRGEMTLSVPESAITLIDAAEITPQSVAHWCADQAKKLMPNSVSQLDIEFNPEVISGYSYHYSHGLKKHDGNCQRIAHGHRSTINISKNGIRDFDLERQWCQRWSDIYVGTKEDIISENDSQIQFSYQAEQGKFTLQLPKHWCYIVDTDTTVEQIAKHIACTLKQQNQQDEIKVKAFEGIGKGAIYIC</sequence>
<dbReference type="Pfam" id="PF01242">
    <property type="entry name" value="PTPS"/>
    <property type="match status" value="2"/>
</dbReference>
<evidence type="ECO:0000256" key="1">
    <source>
        <dbReference type="ARBA" id="ARBA00005061"/>
    </source>
</evidence>